<dbReference type="Proteomes" id="UP000424673">
    <property type="component" value="Plasmid unnamed2"/>
</dbReference>
<keyword evidence="5" id="KW-1185">Reference proteome</keyword>
<proteinExistence type="predicted"/>
<geneLocation type="plasmid" evidence="2">
    <name>pGW6_2</name>
</geneLocation>
<evidence type="ECO:0000313" key="2">
    <source>
        <dbReference type="EMBL" id="AZG79118.1"/>
    </source>
</evidence>
<dbReference type="Proteomes" id="UP000273982">
    <property type="component" value="Plasmid pGW6_2"/>
</dbReference>
<dbReference type="EMBL" id="CP034088">
    <property type="protein sequence ID" value="AZG79118.1"/>
    <property type="molecule type" value="Genomic_DNA"/>
</dbReference>
<evidence type="ECO:0000313" key="4">
    <source>
        <dbReference type="Proteomes" id="UP000273982"/>
    </source>
</evidence>
<dbReference type="GO" id="GO:0004497">
    <property type="term" value="F:monooxygenase activity"/>
    <property type="evidence" value="ECO:0007669"/>
    <property type="project" value="UniProtKB-KW"/>
</dbReference>
<keyword evidence="2" id="KW-0614">Plasmid</keyword>
<evidence type="ECO:0000313" key="5">
    <source>
        <dbReference type="Proteomes" id="UP000424673"/>
    </source>
</evidence>
<dbReference type="RefSeq" id="WP_109026961.1">
    <property type="nucleotide sequence ID" value="NZ_CP034088.1"/>
</dbReference>
<dbReference type="SUPFAM" id="SSF54909">
    <property type="entry name" value="Dimeric alpha+beta barrel"/>
    <property type="match status" value="1"/>
</dbReference>
<dbReference type="InterPro" id="IPR011008">
    <property type="entry name" value="Dimeric_a/b-barrel"/>
</dbReference>
<feature type="domain" description="ABM" evidence="1">
    <location>
        <begin position="5"/>
        <end position="76"/>
    </location>
</feature>
<dbReference type="Pfam" id="PF03992">
    <property type="entry name" value="ABM"/>
    <property type="match status" value="1"/>
</dbReference>
<name>A0A3G8MEF3_9HYPH</name>
<protein>
    <submittedName>
        <fullName evidence="2">Antibiotic biosynthesis monooxygenase</fullName>
    </submittedName>
</protein>
<geneLocation type="plasmid" evidence="4">
    <name>pgw6_2</name>
</geneLocation>
<sequence>MVKFGILATLEAKIGKEHEVAAFLKSALPLVEAEPGTVSWFAIRVSPTTFAIFDVFNDEAGRDAHLAGEVAKALMAKAPELFSQPPKIGKVDVLAAKLG</sequence>
<accession>A0A3G8MEF3</accession>
<dbReference type="Gene3D" id="3.30.70.100">
    <property type="match status" value="1"/>
</dbReference>
<gene>
    <name evidence="2" type="ORF">EHO51_20245</name>
    <name evidence="3" type="ORF">F7D13_18305</name>
</gene>
<dbReference type="KEGG" id="mros:EHO51_20245"/>
<dbReference type="InterPro" id="IPR007138">
    <property type="entry name" value="ABM_dom"/>
</dbReference>
<reference evidence="3 5" key="2">
    <citation type="journal article" date="2021" name="AMB Express">
        <title>Isolation and characterisation of Methylocystis spp. for poly-3-hydroxybutyrate production using waste methane feedstocks.</title>
        <authorList>
            <person name="Rumah B.L."/>
            <person name="Stead C.E."/>
            <person name="Claxton Stevens B.H."/>
            <person name="Minton N.P."/>
            <person name="Grosse-Honebrink A."/>
            <person name="Zhang Y."/>
        </authorList>
    </citation>
    <scope>NUCLEOTIDE SEQUENCE [LARGE SCALE GENOMIC DNA]</scope>
    <source>
        <strain evidence="3 5">BRCS1</strain>
        <plasmid evidence="3 5">unnamed2</plasmid>
    </source>
</reference>
<keyword evidence="2" id="KW-0503">Monooxygenase</keyword>
<organism evidence="2 4">
    <name type="scientific">Methylocystis rosea</name>
    <dbReference type="NCBI Taxonomy" id="173366"/>
    <lineage>
        <taxon>Bacteria</taxon>
        <taxon>Pseudomonadati</taxon>
        <taxon>Pseudomonadota</taxon>
        <taxon>Alphaproteobacteria</taxon>
        <taxon>Hyphomicrobiales</taxon>
        <taxon>Methylocystaceae</taxon>
        <taxon>Methylocystis</taxon>
    </lineage>
</organism>
<evidence type="ECO:0000313" key="3">
    <source>
        <dbReference type="EMBL" id="QGM96018.1"/>
    </source>
</evidence>
<dbReference type="EMBL" id="CP044330">
    <property type="protein sequence ID" value="QGM96018.1"/>
    <property type="molecule type" value="Genomic_DNA"/>
</dbReference>
<keyword evidence="2" id="KW-0560">Oxidoreductase</keyword>
<reference evidence="2 4" key="1">
    <citation type="submission" date="2018-11" db="EMBL/GenBank/DDBJ databases">
        <title>Genome squencing of methanotrophic bacteria isolated from alkaline groundwater in Korea.</title>
        <authorList>
            <person name="Nguyen L.N."/>
        </authorList>
    </citation>
    <scope>NUCLEOTIDE SEQUENCE [LARGE SCALE GENOMIC DNA]</scope>
    <source>
        <strain evidence="2 4">GW6</strain>
        <plasmid evidence="4">pgw6_2</plasmid>
        <plasmid evidence="2">pGW6_2</plasmid>
    </source>
</reference>
<dbReference type="AlphaFoldDB" id="A0A3G8MEF3"/>
<evidence type="ECO:0000259" key="1">
    <source>
        <dbReference type="Pfam" id="PF03992"/>
    </source>
</evidence>
<geneLocation type="plasmid" evidence="3 5">
    <name>unnamed2</name>
</geneLocation>